<organism evidence="4 5">
    <name type="scientific">Pseudozyma hubeiensis (strain SY62)</name>
    <name type="common">Yeast</name>
    <dbReference type="NCBI Taxonomy" id="1305764"/>
    <lineage>
        <taxon>Eukaryota</taxon>
        <taxon>Fungi</taxon>
        <taxon>Dikarya</taxon>
        <taxon>Basidiomycota</taxon>
        <taxon>Ustilaginomycotina</taxon>
        <taxon>Ustilaginomycetes</taxon>
        <taxon>Ustilaginales</taxon>
        <taxon>Ustilaginaceae</taxon>
        <taxon>Pseudozyma</taxon>
    </lineage>
</organism>
<evidence type="ECO:0000256" key="3">
    <source>
        <dbReference type="ARBA" id="ARBA00023004"/>
    </source>
</evidence>
<accession>R9PC74</accession>
<dbReference type="PANTHER" id="PTHR28657:SF11">
    <property type="entry name" value="INDOLEAMINE 2,3-DIOXYGENASE"/>
    <property type="match status" value="1"/>
</dbReference>
<dbReference type="STRING" id="1305764.R9PC74"/>
<dbReference type="OrthoDB" id="4662583at2759"/>
<dbReference type="GO" id="GO:0019441">
    <property type="term" value="P:L-tryptophan catabolic process to kynurenine"/>
    <property type="evidence" value="ECO:0007669"/>
    <property type="project" value="InterPro"/>
</dbReference>
<comment type="similarity">
    <text evidence="1">Belongs to the indoleamine 2,3-dioxygenase family.</text>
</comment>
<reference evidence="5" key="1">
    <citation type="journal article" date="2013" name="Genome Announc.">
        <title>Draft genome sequence of the basidiomycetous yeast-like fungus Pseudozyma hubeiensis SY62, which produces an abundant amount of the biosurfactant mannosylerythritol lipids.</title>
        <authorList>
            <person name="Konishi M."/>
            <person name="Hatada Y."/>
            <person name="Horiuchi J."/>
        </authorList>
    </citation>
    <scope>NUCLEOTIDE SEQUENCE [LARGE SCALE GENOMIC DNA]</scope>
    <source>
        <strain evidence="5">SY62</strain>
    </source>
</reference>
<dbReference type="GO" id="GO:0046872">
    <property type="term" value="F:metal ion binding"/>
    <property type="evidence" value="ECO:0007669"/>
    <property type="project" value="UniProtKB-KW"/>
</dbReference>
<dbReference type="Gene3D" id="1.20.58.480">
    <property type="match status" value="1"/>
</dbReference>
<dbReference type="AlphaFoldDB" id="R9PC74"/>
<dbReference type="PANTHER" id="PTHR28657">
    <property type="entry name" value="INDOLEAMINE 2,3-DIOXYGENASE"/>
    <property type="match status" value="1"/>
</dbReference>
<dbReference type="RefSeq" id="XP_012189267.1">
    <property type="nucleotide sequence ID" value="XM_012333877.1"/>
</dbReference>
<keyword evidence="2" id="KW-0479">Metal-binding</keyword>
<name>R9PC74_PSEHS</name>
<evidence type="ECO:0000313" key="4">
    <source>
        <dbReference type="EMBL" id="GAC95680.1"/>
    </source>
</evidence>
<dbReference type="GeneID" id="24108546"/>
<dbReference type="HOGENOM" id="CLU_037866_0_0_1"/>
<dbReference type="SUPFAM" id="SSF140959">
    <property type="entry name" value="Indolic compounds 2,3-dioxygenase-like"/>
    <property type="match status" value="1"/>
</dbReference>
<evidence type="ECO:0000256" key="1">
    <source>
        <dbReference type="ARBA" id="ARBA00007119"/>
    </source>
</evidence>
<sequence length="424" mass="47031">MVDNIAFDLCVQILLQEAGASYSQISDTPPHKILQPCSFMTCIQAKTESLRSLWRTLLEHSGGAWPPSPDFDLNEPVLIQLAKLAVEASSLVSRKDVEGLGEIDIQRNRTFIDRHLPHANDVLHALRGLNQRKFLGAASCIAFLSHLYRWGIVPVIAVAQEDIASELPSTLQTSFAYVNSRLGLKTSGGTMTTMTYCNYRSDLLALTFSTTASLGSPYTLAETWNARLFVELEHLASPFYRSVLLFAEEIDQGKDSEALKEGVDSIRAAFKFFYRNLQESVVPKAVWMSHAQGFHGWGWGGDEGVSGDQAMIIRTLDALLSIPPSSDPTHLSGPQRNFLQHLRSQNLRQRTAALPHASKSLGELLQALKMWRLGHIKKALYYEDLNLPERKPMTAGSGVEVGAGLQDLLTKLDTNMRKRIALTK</sequence>
<protein>
    <submittedName>
        <fullName evidence="4">Hydroxymethylglutaryl-CoA synthase</fullName>
    </submittedName>
</protein>
<dbReference type="InterPro" id="IPR000898">
    <property type="entry name" value="Indolamine_dOase"/>
</dbReference>
<dbReference type="GO" id="GO:0005737">
    <property type="term" value="C:cytoplasm"/>
    <property type="evidence" value="ECO:0007669"/>
    <property type="project" value="TreeGrafter"/>
</dbReference>
<proteinExistence type="inferred from homology"/>
<keyword evidence="5" id="KW-1185">Reference proteome</keyword>
<evidence type="ECO:0000313" key="5">
    <source>
        <dbReference type="Proteomes" id="UP000014071"/>
    </source>
</evidence>
<keyword evidence="3" id="KW-0408">Iron</keyword>
<dbReference type="EMBL" id="DF238796">
    <property type="protein sequence ID" value="GAC95680.1"/>
    <property type="molecule type" value="Genomic_DNA"/>
</dbReference>
<gene>
    <name evidence="4" type="ORF">PHSY_003256</name>
</gene>
<dbReference type="eggNOG" id="ENOG502S41S">
    <property type="taxonomic scope" value="Eukaryota"/>
</dbReference>
<dbReference type="GO" id="GO:0034354">
    <property type="term" value="P:'de novo' NAD+ biosynthetic process from L-tryptophan"/>
    <property type="evidence" value="ECO:0007669"/>
    <property type="project" value="TreeGrafter"/>
</dbReference>
<dbReference type="GO" id="GO:0020037">
    <property type="term" value="F:heme binding"/>
    <property type="evidence" value="ECO:0007669"/>
    <property type="project" value="InterPro"/>
</dbReference>
<dbReference type="GO" id="GO:0033754">
    <property type="term" value="F:indoleamine 2,3-dioxygenase activity"/>
    <property type="evidence" value="ECO:0007669"/>
    <property type="project" value="TreeGrafter"/>
</dbReference>
<evidence type="ECO:0000256" key="2">
    <source>
        <dbReference type="ARBA" id="ARBA00022723"/>
    </source>
</evidence>
<dbReference type="Proteomes" id="UP000014071">
    <property type="component" value="Unassembled WGS sequence"/>
</dbReference>
<dbReference type="InterPro" id="IPR037217">
    <property type="entry name" value="Trp/Indoleamine_2_3_dOase-like"/>
</dbReference>